<feature type="compositionally biased region" description="Pro residues" evidence="1">
    <location>
        <begin position="92"/>
        <end position="114"/>
    </location>
</feature>
<accession>A0A7C8K4S4</accession>
<feature type="compositionally biased region" description="Polar residues" evidence="1">
    <location>
        <begin position="46"/>
        <end position="59"/>
    </location>
</feature>
<dbReference type="EMBL" id="WIQZ01000022">
    <property type="protein sequence ID" value="KAF3138518.1"/>
    <property type="molecule type" value="Genomic_DNA"/>
</dbReference>
<protein>
    <submittedName>
        <fullName evidence="3">Uncharacterized protein</fullName>
    </submittedName>
</protein>
<gene>
    <name evidence="2" type="ORF">TWF102_001956</name>
    <name evidence="3" type="ORF">TWF703_004565</name>
</gene>
<evidence type="ECO:0000313" key="5">
    <source>
        <dbReference type="Proteomes" id="UP000480548"/>
    </source>
</evidence>
<dbReference type="Proteomes" id="UP000480548">
    <property type="component" value="Unassembled WGS sequence"/>
</dbReference>
<evidence type="ECO:0000313" key="3">
    <source>
        <dbReference type="EMBL" id="KAF3138518.1"/>
    </source>
</evidence>
<sequence>MPPTSVHRGVDWSLIRELLPSELPSHSVGPFDSESEDVLYPRSSFSYTSNARHSSSLAKKNQPDLISYGDVGSVPSAVAMAGNPPNQNTPAPDAPQPPPTRPPPSQPPRVPDQRPPQGSRDQPDSRRNLRPASRPSNFRALAENSHRFN</sequence>
<feature type="region of interest" description="Disordered" evidence="1">
    <location>
        <begin position="46"/>
        <end position="149"/>
    </location>
</feature>
<reference evidence="4 5" key="1">
    <citation type="submission" date="2019-06" db="EMBL/GenBank/DDBJ databases">
        <authorList>
            <person name="Palmer J.M."/>
        </authorList>
    </citation>
    <scope>NUCLEOTIDE SEQUENCE [LARGE SCALE GENOMIC DNA]</scope>
    <source>
        <strain evidence="2 4">TWF102</strain>
        <strain evidence="3 5">TWF703</strain>
    </source>
</reference>
<dbReference type="Proteomes" id="UP000475325">
    <property type="component" value="Unassembled WGS sequence"/>
</dbReference>
<comment type="caution">
    <text evidence="3">The sequence shown here is derived from an EMBL/GenBank/DDBJ whole genome shotgun (WGS) entry which is preliminary data.</text>
</comment>
<evidence type="ECO:0000313" key="4">
    <source>
        <dbReference type="Proteomes" id="UP000475325"/>
    </source>
</evidence>
<dbReference type="AlphaFoldDB" id="A0A7C8K4S4"/>
<dbReference type="EMBL" id="WIQW01000130">
    <property type="protein sequence ID" value="KAF3081109.1"/>
    <property type="molecule type" value="Genomic_DNA"/>
</dbReference>
<proteinExistence type="predicted"/>
<organism evidence="3 5">
    <name type="scientific">Orbilia oligospora</name>
    <name type="common">Nematode-trapping fungus</name>
    <name type="synonym">Arthrobotrys oligospora</name>
    <dbReference type="NCBI Taxonomy" id="2813651"/>
    <lineage>
        <taxon>Eukaryota</taxon>
        <taxon>Fungi</taxon>
        <taxon>Dikarya</taxon>
        <taxon>Ascomycota</taxon>
        <taxon>Pezizomycotina</taxon>
        <taxon>Orbiliomycetes</taxon>
        <taxon>Orbiliales</taxon>
        <taxon>Orbiliaceae</taxon>
        <taxon>Orbilia</taxon>
    </lineage>
</organism>
<evidence type="ECO:0000256" key="1">
    <source>
        <dbReference type="SAM" id="MobiDB-lite"/>
    </source>
</evidence>
<evidence type="ECO:0000313" key="2">
    <source>
        <dbReference type="EMBL" id="KAF3081109.1"/>
    </source>
</evidence>
<name>A0A7C8K4S4_ORBOL</name>